<dbReference type="EMBL" id="MT141500">
    <property type="protein sequence ID" value="QJA63588.1"/>
    <property type="molecule type" value="Genomic_DNA"/>
</dbReference>
<dbReference type="EMBL" id="MT142517">
    <property type="protein sequence ID" value="QJA83774.1"/>
    <property type="molecule type" value="Genomic_DNA"/>
</dbReference>
<evidence type="ECO:0000313" key="2">
    <source>
        <dbReference type="EMBL" id="QJA83774.1"/>
    </source>
</evidence>
<name>A0A6M3J243_9ZZZZ</name>
<reference evidence="1" key="1">
    <citation type="submission" date="2020-03" db="EMBL/GenBank/DDBJ databases">
        <title>The deep terrestrial virosphere.</title>
        <authorList>
            <person name="Holmfeldt K."/>
            <person name="Nilsson E."/>
            <person name="Simone D."/>
            <person name="Lopez-Fernandez M."/>
            <person name="Wu X."/>
            <person name="de Brujin I."/>
            <person name="Lundin D."/>
            <person name="Andersson A."/>
            <person name="Bertilsson S."/>
            <person name="Dopson M."/>
        </authorList>
    </citation>
    <scope>NUCLEOTIDE SEQUENCE</scope>
    <source>
        <strain evidence="2">MM415A00253</strain>
        <strain evidence="1">MM415B00618</strain>
    </source>
</reference>
<gene>
    <name evidence="2" type="ORF">MM415A00253_0022</name>
    <name evidence="1" type="ORF">MM415B00618_0015</name>
</gene>
<proteinExistence type="predicted"/>
<organism evidence="1">
    <name type="scientific">viral metagenome</name>
    <dbReference type="NCBI Taxonomy" id="1070528"/>
    <lineage>
        <taxon>unclassified sequences</taxon>
        <taxon>metagenomes</taxon>
        <taxon>organismal metagenomes</taxon>
    </lineage>
</organism>
<sequence>MAIAGVATTVMDLYQFFKQREEAKKLKKEAEELKEGAEYKVPESVDKALRLAELQASQKELPGQSIMEQRIGQQISSGIESAEKFAPSSASALGALAGIYGQGMEAYKDLDIEAARQTQENLKNLQAVQMGRAPYEEKEWQYNKYLPYMQAAQMSAALENASLANLQAGWQTAETGVENIFGMIYGQQYGGGSQQQTQPATQVGSSQYQGYELTQEDYDKLEQIARLMQG</sequence>
<dbReference type="AlphaFoldDB" id="A0A6M3J243"/>
<protein>
    <submittedName>
        <fullName evidence="1">Uncharacterized protein</fullName>
    </submittedName>
</protein>
<evidence type="ECO:0000313" key="1">
    <source>
        <dbReference type="EMBL" id="QJA63588.1"/>
    </source>
</evidence>
<accession>A0A6M3J243</accession>